<dbReference type="AlphaFoldDB" id="A0A5B7KJW1"/>
<evidence type="ECO:0000313" key="3">
    <source>
        <dbReference type="Proteomes" id="UP000324222"/>
    </source>
</evidence>
<sequence>MAPRRLHTPVINAIQESVSIMACKYSTQWWSLRRVRLSLATAPSLLVAAAVVTFPQLRQCVNGESIEAARDGEYHCGMVYDSTEMRREPRLPSAHPHTQPDARSIHGSLAIPRYRTPDNIH</sequence>
<reference evidence="2 3" key="1">
    <citation type="submission" date="2019-05" db="EMBL/GenBank/DDBJ databases">
        <title>Another draft genome of Portunus trituberculatus and its Hox gene families provides insights of decapod evolution.</title>
        <authorList>
            <person name="Jeong J.-H."/>
            <person name="Song I."/>
            <person name="Kim S."/>
            <person name="Choi T."/>
            <person name="Kim D."/>
            <person name="Ryu S."/>
            <person name="Kim W."/>
        </authorList>
    </citation>
    <scope>NUCLEOTIDE SEQUENCE [LARGE SCALE GENOMIC DNA]</scope>
    <source>
        <tissue evidence="2">Muscle</tissue>
    </source>
</reference>
<organism evidence="2 3">
    <name type="scientific">Portunus trituberculatus</name>
    <name type="common">Swimming crab</name>
    <name type="synonym">Neptunus trituberculatus</name>
    <dbReference type="NCBI Taxonomy" id="210409"/>
    <lineage>
        <taxon>Eukaryota</taxon>
        <taxon>Metazoa</taxon>
        <taxon>Ecdysozoa</taxon>
        <taxon>Arthropoda</taxon>
        <taxon>Crustacea</taxon>
        <taxon>Multicrustacea</taxon>
        <taxon>Malacostraca</taxon>
        <taxon>Eumalacostraca</taxon>
        <taxon>Eucarida</taxon>
        <taxon>Decapoda</taxon>
        <taxon>Pleocyemata</taxon>
        <taxon>Brachyura</taxon>
        <taxon>Eubrachyura</taxon>
        <taxon>Portunoidea</taxon>
        <taxon>Portunidae</taxon>
        <taxon>Portuninae</taxon>
        <taxon>Portunus</taxon>
    </lineage>
</organism>
<keyword evidence="3" id="KW-1185">Reference proteome</keyword>
<accession>A0A5B7KJW1</accession>
<name>A0A5B7KJW1_PORTR</name>
<feature type="region of interest" description="Disordered" evidence="1">
    <location>
        <begin position="87"/>
        <end position="108"/>
    </location>
</feature>
<protein>
    <submittedName>
        <fullName evidence="2">Uncharacterized protein</fullName>
    </submittedName>
</protein>
<dbReference type="Proteomes" id="UP000324222">
    <property type="component" value="Unassembled WGS sequence"/>
</dbReference>
<evidence type="ECO:0000256" key="1">
    <source>
        <dbReference type="SAM" id="MobiDB-lite"/>
    </source>
</evidence>
<comment type="caution">
    <text evidence="2">The sequence shown here is derived from an EMBL/GenBank/DDBJ whole genome shotgun (WGS) entry which is preliminary data.</text>
</comment>
<evidence type="ECO:0000313" key="2">
    <source>
        <dbReference type="EMBL" id="MPD04895.1"/>
    </source>
</evidence>
<gene>
    <name evidence="2" type="ORF">E2C01_100606</name>
</gene>
<dbReference type="EMBL" id="VSRR010143340">
    <property type="protein sequence ID" value="MPD04895.1"/>
    <property type="molecule type" value="Genomic_DNA"/>
</dbReference>
<proteinExistence type="predicted"/>